<dbReference type="InterPro" id="IPR052980">
    <property type="entry name" value="Crinkler_effector"/>
</dbReference>
<accession>A0A5C2SU11</accession>
<dbReference type="PANTHER" id="PTHR33129:SF3">
    <property type="entry name" value="HOT SPOT (RHS) PROTEIN, PUTATIVE-RELATED"/>
    <property type="match status" value="1"/>
</dbReference>
<keyword evidence="2" id="KW-1185">Reference proteome</keyword>
<protein>
    <submittedName>
        <fullName evidence="1">Uncharacterized protein</fullName>
    </submittedName>
</protein>
<dbReference type="EMBL" id="ML122250">
    <property type="protein sequence ID" value="RPD67395.1"/>
    <property type="molecule type" value="Genomic_DNA"/>
</dbReference>
<dbReference type="AlphaFoldDB" id="A0A5C2SU11"/>
<dbReference type="OrthoDB" id="2757101at2759"/>
<organism evidence="1 2">
    <name type="scientific">Lentinus tigrinus ALCF2SS1-6</name>
    <dbReference type="NCBI Taxonomy" id="1328759"/>
    <lineage>
        <taxon>Eukaryota</taxon>
        <taxon>Fungi</taxon>
        <taxon>Dikarya</taxon>
        <taxon>Basidiomycota</taxon>
        <taxon>Agaricomycotina</taxon>
        <taxon>Agaricomycetes</taxon>
        <taxon>Polyporales</taxon>
        <taxon>Polyporaceae</taxon>
        <taxon>Lentinus</taxon>
    </lineage>
</organism>
<proteinExistence type="predicted"/>
<evidence type="ECO:0000313" key="2">
    <source>
        <dbReference type="Proteomes" id="UP000313359"/>
    </source>
</evidence>
<dbReference type="STRING" id="1328759.A0A5C2SU11"/>
<sequence>MQSESNPCKKEFNQGVKLAWTRCEESHWIDFHTEWWGNPGQTRLAQLRDRIIRVSQGVCADLALLEDTEGQLYVRSEYETMYTRLCNAYERSDIPGIILTGQPGIGKSYFSIYVLLQCLAKEQPILFTTKEGDTFWFDQDGVRTCLASSMPRWSPDISSSSTGRQMWSLVDPGDHKVPIPRRFTSHRFIFYVLFTSPDQPRYKHLTNESAREWFMSPWTDHELNVLFTTTGMTAASTSSFPFEEVRRLRELAGPCPRDIKKALGDANGFDRALGIAHKSLTTRTVHDLLVQSTSSSNPTTQNVVLVKRNSPIDVNDMQSDTPAVTFKTAFVSEEVKKRYKRLELQNSQELFNSCNTGTSETAVLAGILFEGLALQLLCSGDEADLEYFSGFARMSAADTRGASAKSPSRFEYRSRASSSVITVSTDRTVQLVQTYDLSTPPATLILDEPKIPIPNVGKMRFHQHESPPRRTQPGVCYIPLVPANPLFDAYFYVRAGDLITLYIVQVAVSRARTGARSGSTTVKTLLEQARKHYGENIAVEVKYLLLAPYRDGLSVVWNMAKETVADVPGEVWVQFIDIGTGDWTVEAITKPED</sequence>
<evidence type="ECO:0000313" key="1">
    <source>
        <dbReference type="EMBL" id="RPD67395.1"/>
    </source>
</evidence>
<name>A0A5C2SU11_9APHY</name>
<dbReference type="Proteomes" id="UP000313359">
    <property type="component" value="Unassembled WGS sequence"/>
</dbReference>
<gene>
    <name evidence="1" type="ORF">L227DRAFT_605784</name>
</gene>
<dbReference type="PANTHER" id="PTHR33129">
    <property type="entry name" value="PROTEIN KINASE DOMAIN-CONTAINING PROTEIN-RELATED"/>
    <property type="match status" value="1"/>
</dbReference>
<reference evidence="1" key="1">
    <citation type="journal article" date="2018" name="Genome Biol. Evol.">
        <title>Genomics and development of Lentinus tigrinus, a white-rot wood-decaying mushroom with dimorphic fruiting bodies.</title>
        <authorList>
            <person name="Wu B."/>
            <person name="Xu Z."/>
            <person name="Knudson A."/>
            <person name="Carlson A."/>
            <person name="Chen N."/>
            <person name="Kovaka S."/>
            <person name="LaButti K."/>
            <person name="Lipzen A."/>
            <person name="Pennachio C."/>
            <person name="Riley R."/>
            <person name="Schakwitz W."/>
            <person name="Umezawa K."/>
            <person name="Ohm R.A."/>
            <person name="Grigoriev I.V."/>
            <person name="Nagy L.G."/>
            <person name="Gibbons J."/>
            <person name="Hibbett D."/>
        </authorList>
    </citation>
    <scope>NUCLEOTIDE SEQUENCE [LARGE SCALE GENOMIC DNA]</scope>
    <source>
        <strain evidence="1">ALCF2SS1-6</strain>
    </source>
</reference>